<dbReference type="Proteomes" id="UP000276215">
    <property type="component" value="Unassembled WGS sequence"/>
</dbReference>
<feature type="region of interest" description="Disordered" evidence="1">
    <location>
        <begin position="156"/>
        <end position="187"/>
    </location>
</feature>
<feature type="region of interest" description="Disordered" evidence="1">
    <location>
        <begin position="247"/>
        <end position="281"/>
    </location>
</feature>
<dbReference type="InterPro" id="IPR024752">
    <property type="entry name" value="Myb/SANT-like_dom"/>
</dbReference>
<feature type="domain" description="Myb/SANT-like" evidence="2">
    <location>
        <begin position="7"/>
        <end position="105"/>
    </location>
</feature>
<sequence length="358" mass="40389">MRVRTWWAASMEKHLMEAVLKQVQKGNWKHGFKKASWAEILGQVNTHFENDGQLGDPFTLTQVKTKEVRLRRDFQILESLLAAPGFEWDPESATIVASHEAWAAHLATRRDREIAAKYRNKKFPNFDTMEILFHAIEAVNSRVGQLAGVNDSVVLEEEEEAEEEDWELDSQSGMDIGNLTQDSPEMGAVATPSMDQMLQWRAVRKNPDVISGPTPTRGFLDISKSGSSSKTQNPLIRTRIAVMYGDEGSDAEGLEHRRKRVRRDETQDQAQDTSASPFPELHDQTLPQRIHEPELCKEELAIAKMLALYAGTNNKLTDNQIAKLVLCLQDRKNAIGFLAIVSLEGVRNSWVSLQLSKK</sequence>
<evidence type="ECO:0000256" key="1">
    <source>
        <dbReference type="SAM" id="MobiDB-lite"/>
    </source>
</evidence>
<dbReference type="PANTHER" id="PTHR46929">
    <property type="entry name" value="EXPRESSED PROTEIN"/>
    <property type="match status" value="1"/>
</dbReference>
<feature type="region of interest" description="Disordered" evidence="1">
    <location>
        <begin position="207"/>
        <end position="232"/>
    </location>
</feature>
<reference evidence="3 4" key="1">
    <citation type="journal article" date="2018" name="Nat. Ecol. Evol.">
        <title>Pezizomycetes genomes reveal the molecular basis of ectomycorrhizal truffle lifestyle.</title>
        <authorList>
            <person name="Murat C."/>
            <person name="Payen T."/>
            <person name="Noel B."/>
            <person name="Kuo A."/>
            <person name="Morin E."/>
            <person name="Chen J."/>
            <person name="Kohler A."/>
            <person name="Krizsan K."/>
            <person name="Balestrini R."/>
            <person name="Da Silva C."/>
            <person name="Montanini B."/>
            <person name="Hainaut M."/>
            <person name="Levati E."/>
            <person name="Barry K.W."/>
            <person name="Belfiori B."/>
            <person name="Cichocki N."/>
            <person name="Clum A."/>
            <person name="Dockter R.B."/>
            <person name="Fauchery L."/>
            <person name="Guy J."/>
            <person name="Iotti M."/>
            <person name="Le Tacon F."/>
            <person name="Lindquist E.A."/>
            <person name="Lipzen A."/>
            <person name="Malagnac F."/>
            <person name="Mello A."/>
            <person name="Molinier V."/>
            <person name="Miyauchi S."/>
            <person name="Poulain J."/>
            <person name="Riccioni C."/>
            <person name="Rubini A."/>
            <person name="Sitrit Y."/>
            <person name="Splivallo R."/>
            <person name="Traeger S."/>
            <person name="Wang M."/>
            <person name="Zifcakova L."/>
            <person name="Wipf D."/>
            <person name="Zambonelli A."/>
            <person name="Paolocci F."/>
            <person name="Nowrousian M."/>
            <person name="Ottonello S."/>
            <person name="Baldrian P."/>
            <person name="Spatafora J.W."/>
            <person name="Henrissat B."/>
            <person name="Nagy L.G."/>
            <person name="Aury J.M."/>
            <person name="Wincker P."/>
            <person name="Grigoriev I.V."/>
            <person name="Bonfante P."/>
            <person name="Martin F.M."/>
        </authorList>
    </citation>
    <scope>NUCLEOTIDE SEQUENCE [LARGE SCALE GENOMIC DNA]</scope>
    <source>
        <strain evidence="3 4">120613-1</strain>
    </source>
</reference>
<dbReference type="EMBL" id="ML120514">
    <property type="protein sequence ID" value="RPA90787.1"/>
    <property type="molecule type" value="Genomic_DNA"/>
</dbReference>
<dbReference type="Pfam" id="PF12776">
    <property type="entry name" value="Myb_DNA-bind_3"/>
    <property type="match status" value="1"/>
</dbReference>
<proteinExistence type="predicted"/>
<keyword evidence="4" id="KW-1185">Reference proteome</keyword>
<accession>A0A3N4J0P1</accession>
<evidence type="ECO:0000259" key="2">
    <source>
        <dbReference type="Pfam" id="PF12776"/>
    </source>
</evidence>
<gene>
    <name evidence="3" type="ORF">L873DRAFT_1820513</name>
</gene>
<dbReference type="OrthoDB" id="5307821at2759"/>
<name>A0A3N4J0P1_9PEZI</name>
<evidence type="ECO:0000313" key="3">
    <source>
        <dbReference type="EMBL" id="RPA90787.1"/>
    </source>
</evidence>
<feature type="compositionally biased region" description="Acidic residues" evidence="1">
    <location>
        <begin position="156"/>
        <end position="168"/>
    </location>
</feature>
<evidence type="ECO:0000313" key="4">
    <source>
        <dbReference type="Proteomes" id="UP000276215"/>
    </source>
</evidence>
<feature type="compositionally biased region" description="Polar residues" evidence="1">
    <location>
        <begin position="169"/>
        <end position="183"/>
    </location>
</feature>
<dbReference type="AlphaFoldDB" id="A0A3N4J0P1"/>
<protein>
    <recommendedName>
        <fullName evidence="2">Myb/SANT-like domain-containing protein</fullName>
    </recommendedName>
</protein>
<dbReference type="PANTHER" id="PTHR46929:SF3">
    <property type="entry name" value="MYB_SANT-LIKE DOMAIN-CONTAINING PROTEIN"/>
    <property type="match status" value="1"/>
</dbReference>
<organism evidence="3 4">
    <name type="scientific">Choiromyces venosus 120613-1</name>
    <dbReference type="NCBI Taxonomy" id="1336337"/>
    <lineage>
        <taxon>Eukaryota</taxon>
        <taxon>Fungi</taxon>
        <taxon>Dikarya</taxon>
        <taxon>Ascomycota</taxon>
        <taxon>Pezizomycotina</taxon>
        <taxon>Pezizomycetes</taxon>
        <taxon>Pezizales</taxon>
        <taxon>Tuberaceae</taxon>
        <taxon>Choiromyces</taxon>
    </lineage>
</organism>